<dbReference type="RefSeq" id="WP_232111080.1">
    <property type="nucleotide sequence ID" value="NZ_AP023396.1"/>
</dbReference>
<dbReference type="InterPro" id="IPR034646">
    <property type="entry name" value="ADCK3_dom"/>
</dbReference>
<evidence type="ECO:0000313" key="7">
    <source>
        <dbReference type="EMBL" id="BCK55718.1"/>
    </source>
</evidence>
<organism evidence="7 8">
    <name type="scientific">Nocardia wallacei</name>
    <dbReference type="NCBI Taxonomy" id="480035"/>
    <lineage>
        <taxon>Bacteria</taxon>
        <taxon>Bacillati</taxon>
        <taxon>Actinomycetota</taxon>
        <taxon>Actinomycetes</taxon>
        <taxon>Mycobacteriales</taxon>
        <taxon>Nocardiaceae</taxon>
        <taxon>Nocardia</taxon>
    </lineage>
</organism>
<dbReference type="AlphaFoldDB" id="A0A7G1KKR9"/>
<dbReference type="KEGG" id="nwl:NWFMUON74_34900"/>
<reference evidence="7 8" key="1">
    <citation type="submission" date="2020-08" db="EMBL/GenBank/DDBJ databases">
        <title>Genome Sequencing of Nocardia wallacei strain FMUON74 and assembly.</title>
        <authorList>
            <person name="Toyokawa M."/>
            <person name="Uesaka K."/>
        </authorList>
    </citation>
    <scope>NUCLEOTIDE SEQUENCE [LARGE SCALE GENOMIC DNA]</scope>
    <source>
        <strain evidence="7 8">FMUON74</strain>
    </source>
</reference>
<dbReference type="Pfam" id="PF03109">
    <property type="entry name" value="ABC1"/>
    <property type="match status" value="1"/>
</dbReference>
<protein>
    <submittedName>
        <fullName evidence="7">ABC transporter ATP-binding protein</fullName>
    </submittedName>
</protein>
<dbReference type="PANTHER" id="PTHR43851:SF3">
    <property type="entry name" value="COENZYME Q8"/>
    <property type="match status" value="1"/>
</dbReference>
<feature type="region of interest" description="Disordered" evidence="5">
    <location>
        <begin position="1"/>
        <end position="33"/>
    </location>
</feature>
<dbReference type="GO" id="GO:0005524">
    <property type="term" value="F:ATP binding"/>
    <property type="evidence" value="ECO:0007669"/>
    <property type="project" value="UniProtKB-KW"/>
</dbReference>
<dbReference type="InterPro" id="IPR011009">
    <property type="entry name" value="Kinase-like_dom_sf"/>
</dbReference>
<dbReference type="Proteomes" id="UP000516173">
    <property type="component" value="Chromosome"/>
</dbReference>
<sequence>MSFRRVGDRPENERTGAGRAWGRARRDGNPPGHRMVRSAKLAALPVAFAGRRAAGVGKRALGRSPAEIEHEIQVRTAQHIFEVLGELKGCAAKLGQLLAIYELALPPALAEPYRTALSRLQDSAPPMLPRTVHAAVAESLGADWRDRFAEFDDRRAAAASIGQVHRAVWHDGRPVAVKIMYPGARAAVLGDLEELRRISALAPVFAPGADIKSLTEALAASVRAELDYVAEADNQRAFAAAYADDPDFQIPRVVAQQGDVVVSEWLDGVPLPRLIASGSQAERDRAGMLVLRFVLSAWQRTGLLYCDPHPGNFRMLPDGRLGVVDFGACTPFPPDGFLDAVSGIGEALVNGGGPELRAAIRTHGFVDPARDFDVDALGKQLEPFVEPLLAPTFQLSTRWLRKRVLRALDLRLTNVNRELTMPADYTPFARCVLTAAGLMCQLHVQGPIGAEIQRWSPELAEVVDRYRSRAPEPPEPADLDAARRRRARAASSAEAAG</sequence>
<gene>
    <name evidence="7" type="ORF">NWFMUON74_34900</name>
</gene>
<dbReference type="EMBL" id="AP023396">
    <property type="protein sequence ID" value="BCK55718.1"/>
    <property type="molecule type" value="Genomic_DNA"/>
</dbReference>
<evidence type="ECO:0000313" key="8">
    <source>
        <dbReference type="Proteomes" id="UP000516173"/>
    </source>
</evidence>
<comment type="similarity">
    <text evidence="1">Belongs to the protein kinase superfamily. ADCK protein kinase family.</text>
</comment>
<keyword evidence="8" id="KW-1185">Reference proteome</keyword>
<name>A0A7G1KKR9_9NOCA</name>
<evidence type="ECO:0000256" key="1">
    <source>
        <dbReference type="ARBA" id="ARBA00009670"/>
    </source>
</evidence>
<evidence type="ECO:0000256" key="3">
    <source>
        <dbReference type="ARBA" id="ARBA00022741"/>
    </source>
</evidence>
<dbReference type="InterPro" id="IPR051409">
    <property type="entry name" value="Atypical_kinase_ADCK"/>
</dbReference>
<evidence type="ECO:0000259" key="6">
    <source>
        <dbReference type="Pfam" id="PF03109"/>
    </source>
</evidence>
<proteinExistence type="inferred from homology"/>
<feature type="compositionally biased region" description="Basic and acidic residues" evidence="5">
    <location>
        <begin position="1"/>
        <end position="16"/>
    </location>
</feature>
<dbReference type="PANTHER" id="PTHR43851">
    <property type="match status" value="1"/>
</dbReference>
<keyword evidence="2" id="KW-0808">Transferase</keyword>
<dbReference type="SUPFAM" id="SSF56112">
    <property type="entry name" value="Protein kinase-like (PK-like)"/>
    <property type="match status" value="1"/>
</dbReference>
<accession>A0A7G1KKR9</accession>
<evidence type="ECO:0000256" key="5">
    <source>
        <dbReference type="SAM" id="MobiDB-lite"/>
    </source>
</evidence>
<dbReference type="InterPro" id="IPR004147">
    <property type="entry name" value="ABC1_dom"/>
</dbReference>
<evidence type="ECO:0000256" key="2">
    <source>
        <dbReference type="ARBA" id="ARBA00022679"/>
    </source>
</evidence>
<dbReference type="CDD" id="cd13970">
    <property type="entry name" value="ABC1_ADCK3"/>
    <property type="match status" value="1"/>
</dbReference>
<evidence type="ECO:0000256" key="4">
    <source>
        <dbReference type="ARBA" id="ARBA00022840"/>
    </source>
</evidence>
<dbReference type="GeneID" id="80348017"/>
<feature type="domain" description="ABC1 atypical kinase-like" evidence="6">
    <location>
        <begin position="119"/>
        <end position="332"/>
    </location>
</feature>
<keyword evidence="4 7" id="KW-0067">ATP-binding</keyword>
<dbReference type="GO" id="GO:0016740">
    <property type="term" value="F:transferase activity"/>
    <property type="evidence" value="ECO:0007669"/>
    <property type="project" value="UniProtKB-KW"/>
</dbReference>
<keyword evidence="3" id="KW-0547">Nucleotide-binding</keyword>
<feature type="region of interest" description="Disordered" evidence="5">
    <location>
        <begin position="466"/>
        <end position="497"/>
    </location>
</feature>